<feature type="non-terminal residue" evidence="1">
    <location>
        <position position="364"/>
    </location>
</feature>
<protein>
    <recommendedName>
        <fullName evidence="3">HNH nuclease domain-containing protein</fullName>
    </recommendedName>
</protein>
<evidence type="ECO:0000313" key="1">
    <source>
        <dbReference type="EMBL" id="TFK78051.1"/>
    </source>
</evidence>
<gene>
    <name evidence="1" type="ORF">K466DRAFT_668542</name>
</gene>
<accession>A0A5C3NK03</accession>
<evidence type="ECO:0000313" key="2">
    <source>
        <dbReference type="Proteomes" id="UP000308197"/>
    </source>
</evidence>
<dbReference type="AlphaFoldDB" id="A0A5C3NK03"/>
<dbReference type="InParanoid" id="A0A5C3NK03"/>
<sequence>MNTPHVLCNYTDFQRMVDLILEEPGSTDTHLHERATASLKVFDEPGCLKFNESVRVTPGSLGESKFSSKHLIEAFYHTAQDLNLANGSRYILASVCACALVADAAAQDVGTGSTTSRLSHSEVLARELQALSQDIWLMHLGTLQQFLEPSVCPSEALREQLLKRDTSTCFKTGAVDIETQITDTLDAPRSRKDTLTFRKRHVPAPICQGDLVKGRTNPNQTIVDEQTLEFLQRFLEITDICTVLDSPCNNLLLHPFAARQFTSYRWTLKPTSNPNQYQVIDHTESRILAMGARNGEYVTLSDHSHRDNTRSHMDSNDGHDAIQLPRRDNLMLHAAYTSILHRSGINGWYTREGDSKFALMDNYL</sequence>
<name>A0A5C3NK03_9APHY</name>
<evidence type="ECO:0008006" key="3">
    <source>
        <dbReference type="Google" id="ProtNLM"/>
    </source>
</evidence>
<dbReference type="EMBL" id="ML212855">
    <property type="protein sequence ID" value="TFK78051.1"/>
    <property type="molecule type" value="Genomic_DNA"/>
</dbReference>
<organism evidence="1 2">
    <name type="scientific">Polyporus arcularius HHB13444</name>
    <dbReference type="NCBI Taxonomy" id="1314778"/>
    <lineage>
        <taxon>Eukaryota</taxon>
        <taxon>Fungi</taxon>
        <taxon>Dikarya</taxon>
        <taxon>Basidiomycota</taxon>
        <taxon>Agaricomycotina</taxon>
        <taxon>Agaricomycetes</taxon>
        <taxon>Polyporales</taxon>
        <taxon>Polyporaceae</taxon>
        <taxon>Polyporus</taxon>
    </lineage>
</organism>
<reference evidence="1 2" key="1">
    <citation type="journal article" date="2019" name="Nat. Ecol. Evol.">
        <title>Megaphylogeny resolves global patterns of mushroom evolution.</title>
        <authorList>
            <person name="Varga T."/>
            <person name="Krizsan K."/>
            <person name="Foldi C."/>
            <person name="Dima B."/>
            <person name="Sanchez-Garcia M."/>
            <person name="Sanchez-Ramirez S."/>
            <person name="Szollosi G.J."/>
            <person name="Szarkandi J.G."/>
            <person name="Papp V."/>
            <person name="Albert L."/>
            <person name="Andreopoulos W."/>
            <person name="Angelini C."/>
            <person name="Antonin V."/>
            <person name="Barry K.W."/>
            <person name="Bougher N.L."/>
            <person name="Buchanan P."/>
            <person name="Buyck B."/>
            <person name="Bense V."/>
            <person name="Catcheside P."/>
            <person name="Chovatia M."/>
            <person name="Cooper J."/>
            <person name="Damon W."/>
            <person name="Desjardin D."/>
            <person name="Finy P."/>
            <person name="Geml J."/>
            <person name="Haridas S."/>
            <person name="Hughes K."/>
            <person name="Justo A."/>
            <person name="Karasinski D."/>
            <person name="Kautmanova I."/>
            <person name="Kiss B."/>
            <person name="Kocsube S."/>
            <person name="Kotiranta H."/>
            <person name="LaButti K.M."/>
            <person name="Lechner B.E."/>
            <person name="Liimatainen K."/>
            <person name="Lipzen A."/>
            <person name="Lukacs Z."/>
            <person name="Mihaltcheva S."/>
            <person name="Morgado L.N."/>
            <person name="Niskanen T."/>
            <person name="Noordeloos M.E."/>
            <person name="Ohm R.A."/>
            <person name="Ortiz-Santana B."/>
            <person name="Ovrebo C."/>
            <person name="Racz N."/>
            <person name="Riley R."/>
            <person name="Savchenko A."/>
            <person name="Shiryaev A."/>
            <person name="Soop K."/>
            <person name="Spirin V."/>
            <person name="Szebenyi C."/>
            <person name="Tomsovsky M."/>
            <person name="Tulloss R.E."/>
            <person name="Uehling J."/>
            <person name="Grigoriev I.V."/>
            <person name="Vagvolgyi C."/>
            <person name="Papp T."/>
            <person name="Martin F.M."/>
            <person name="Miettinen O."/>
            <person name="Hibbett D.S."/>
            <person name="Nagy L.G."/>
        </authorList>
    </citation>
    <scope>NUCLEOTIDE SEQUENCE [LARGE SCALE GENOMIC DNA]</scope>
    <source>
        <strain evidence="1 2">HHB13444</strain>
    </source>
</reference>
<dbReference type="Proteomes" id="UP000308197">
    <property type="component" value="Unassembled WGS sequence"/>
</dbReference>
<proteinExistence type="predicted"/>
<keyword evidence="2" id="KW-1185">Reference proteome</keyword>